<dbReference type="GeneID" id="29002508"/>
<name>A0A167L4J4_PHYB8</name>
<dbReference type="VEuPathDB" id="FungiDB:PHYBLDRAFT_66199"/>
<keyword evidence="3" id="KW-1185">Reference proteome</keyword>
<accession>A0A167L4J4</accession>
<dbReference type="InParanoid" id="A0A167L4J4"/>
<evidence type="ECO:0008006" key="4">
    <source>
        <dbReference type="Google" id="ProtNLM"/>
    </source>
</evidence>
<dbReference type="AlphaFoldDB" id="A0A167L4J4"/>
<dbReference type="EMBL" id="KV440991">
    <property type="protein sequence ID" value="OAD69579.1"/>
    <property type="molecule type" value="Genomic_DNA"/>
</dbReference>
<protein>
    <recommendedName>
        <fullName evidence="4">DDE Tnp4 domain-containing protein</fullName>
    </recommendedName>
</protein>
<gene>
    <name evidence="2" type="ORF">PHYBLDRAFT_66199</name>
</gene>
<evidence type="ECO:0000313" key="3">
    <source>
        <dbReference type="Proteomes" id="UP000077315"/>
    </source>
</evidence>
<dbReference type="RefSeq" id="XP_018287619.1">
    <property type="nucleotide sequence ID" value="XM_018441602.1"/>
</dbReference>
<proteinExistence type="predicted"/>
<feature type="compositionally biased region" description="Acidic residues" evidence="1">
    <location>
        <begin position="34"/>
        <end position="51"/>
    </location>
</feature>
<sequence>MFDIKEWQAITHAQQRRMNNSTNIYNDTNIHDDSSDDISDDSGDDNETNSEELEISRVAEMREQAMTLHAHLARAYNVKTLAQNIRIVDELQHACFLRSPAYFQEEKRMRDIFDGDQNYEWTYSNPNLDDGTGPNSFRAHYRVSRNTFNIIVNTFQNDPEFDGSEAMDGFIYPVWMQVAVVLWRLSNTNFGSTIASEALNISQSSFDRFTEKFLDGMLRSFMNTAIRWPKTP</sequence>
<dbReference type="Proteomes" id="UP000077315">
    <property type="component" value="Unassembled WGS sequence"/>
</dbReference>
<evidence type="ECO:0000313" key="2">
    <source>
        <dbReference type="EMBL" id="OAD69579.1"/>
    </source>
</evidence>
<feature type="region of interest" description="Disordered" evidence="1">
    <location>
        <begin position="22"/>
        <end position="51"/>
    </location>
</feature>
<reference evidence="3" key="1">
    <citation type="submission" date="2015-06" db="EMBL/GenBank/DDBJ databases">
        <title>Expansion of signal transduction pathways in fungi by whole-genome duplication.</title>
        <authorList>
            <consortium name="DOE Joint Genome Institute"/>
            <person name="Corrochano L.M."/>
            <person name="Kuo A."/>
            <person name="Marcet-Houben M."/>
            <person name="Polaino S."/>
            <person name="Salamov A."/>
            <person name="Villalobos J.M."/>
            <person name="Alvarez M.I."/>
            <person name="Avalos J."/>
            <person name="Benito E.P."/>
            <person name="Benoit I."/>
            <person name="Burger G."/>
            <person name="Camino L.P."/>
            <person name="Canovas D."/>
            <person name="Cerda-Olmedo E."/>
            <person name="Cheng J.-F."/>
            <person name="Dominguez A."/>
            <person name="Elias M."/>
            <person name="Eslava A.P."/>
            <person name="Glaser F."/>
            <person name="Grimwood J."/>
            <person name="Gutierrez G."/>
            <person name="Heitman J."/>
            <person name="Henrissat B."/>
            <person name="Iturriaga E.A."/>
            <person name="Lang B.F."/>
            <person name="Lavin J.L."/>
            <person name="Lee S."/>
            <person name="Li W."/>
            <person name="Lindquist E."/>
            <person name="Lopez-Garcia S."/>
            <person name="Luque E.M."/>
            <person name="Marcos A.T."/>
            <person name="Martin J."/>
            <person name="McCluskey K."/>
            <person name="Medina H.R."/>
            <person name="Miralles-Duran A."/>
            <person name="Miyazaki A."/>
            <person name="Munoz-Torres E."/>
            <person name="Oguiza J.A."/>
            <person name="Ohm R."/>
            <person name="Olmedo M."/>
            <person name="Orejas M."/>
            <person name="Ortiz-Castellanos L."/>
            <person name="Pisabarro A.G."/>
            <person name="Rodriguez-Romero J."/>
            <person name="Ruiz-Herrera J."/>
            <person name="Ruiz-Vazquez R."/>
            <person name="Sanz C."/>
            <person name="Schackwitz W."/>
            <person name="Schmutz J."/>
            <person name="Shahriari M."/>
            <person name="Shelest E."/>
            <person name="Silva-Franco F."/>
            <person name="Soanes D."/>
            <person name="Syed K."/>
            <person name="Tagua V.G."/>
            <person name="Talbot N.J."/>
            <person name="Thon M."/>
            <person name="De vries R.P."/>
            <person name="Wiebenga A."/>
            <person name="Yadav J.S."/>
            <person name="Braun E.L."/>
            <person name="Baker S."/>
            <person name="Garre V."/>
            <person name="Horwitz B."/>
            <person name="Torres-Martinez S."/>
            <person name="Idnurm A."/>
            <person name="Herrera-Estrella A."/>
            <person name="Gabaldon T."/>
            <person name="Grigoriev I.V."/>
        </authorList>
    </citation>
    <scope>NUCLEOTIDE SEQUENCE [LARGE SCALE GENOMIC DNA]</scope>
    <source>
        <strain evidence="3">NRRL 1555(-)</strain>
    </source>
</reference>
<organism evidence="2 3">
    <name type="scientific">Phycomyces blakesleeanus (strain ATCC 8743b / DSM 1359 / FGSC 10004 / NBRC 33097 / NRRL 1555)</name>
    <dbReference type="NCBI Taxonomy" id="763407"/>
    <lineage>
        <taxon>Eukaryota</taxon>
        <taxon>Fungi</taxon>
        <taxon>Fungi incertae sedis</taxon>
        <taxon>Mucoromycota</taxon>
        <taxon>Mucoromycotina</taxon>
        <taxon>Mucoromycetes</taxon>
        <taxon>Mucorales</taxon>
        <taxon>Phycomycetaceae</taxon>
        <taxon>Phycomyces</taxon>
    </lineage>
</organism>
<dbReference type="OrthoDB" id="6773865at2759"/>
<evidence type="ECO:0000256" key="1">
    <source>
        <dbReference type="SAM" id="MobiDB-lite"/>
    </source>
</evidence>